<dbReference type="PANTHER" id="PTHR45752">
    <property type="entry name" value="LEUCINE-RICH REPEAT-CONTAINING"/>
    <property type="match status" value="1"/>
</dbReference>
<dbReference type="SMART" id="SM00364">
    <property type="entry name" value="LRR_BAC"/>
    <property type="match status" value="9"/>
</dbReference>
<reference evidence="11 12" key="1">
    <citation type="submission" date="2022-01" db="EMBL/GenBank/DDBJ databases">
        <title>A chromosomal length assembly of Cordylochernes scorpioides.</title>
        <authorList>
            <person name="Zeh D."/>
            <person name="Zeh J."/>
        </authorList>
    </citation>
    <scope>NUCLEOTIDE SEQUENCE [LARGE SCALE GENOMIC DNA]</scope>
    <source>
        <strain evidence="11">IN4F17</strain>
        <tissue evidence="11">Whole Body</tissue>
    </source>
</reference>
<evidence type="ECO:0000256" key="8">
    <source>
        <dbReference type="ARBA" id="ARBA00032455"/>
    </source>
</evidence>
<evidence type="ECO:0000256" key="4">
    <source>
        <dbReference type="ARBA" id="ARBA00023904"/>
    </source>
</evidence>
<evidence type="ECO:0000256" key="6">
    <source>
        <dbReference type="ARBA" id="ARBA00029588"/>
    </source>
</evidence>
<dbReference type="InterPro" id="IPR055414">
    <property type="entry name" value="LRR_R13L4/SHOC2-like"/>
</dbReference>
<dbReference type="SMART" id="SM00369">
    <property type="entry name" value="LRR_TYP"/>
    <property type="match status" value="13"/>
</dbReference>
<feature type="transmembrane region" description="Helical" evidence="9">
    <location>
        <begin position="615"/>
        <end position="639"/>
    </location>
</feature>
<dbReference type="InterPro" id="IPR050715">
    <property type="entry name" value="LRR-SigEffector_domain"/>
</dbReference>
<evidence type="ECO:0000256" key="5">
    <source>
        <dbReference type="ARBA" id="ARBA00025612"/>
    </source>
</evidence>
<keyword evidence="1" id="KW-0433">Leucine-rich repeat</keyword>
<evidence type="ECO:0000259" key="10">
    <source>
        <dbReference type="Pfam" id="PF23598"/>
    </source>
</evidence>
<accession>A0ABY6K4R0</accession>
<sequence>IPEVVYSLKSLTTLFLRFNRIKVIGDEIGNLTACNTATYILNRSATKQTPGTTPYELFFGTKPNVANYKIFGFSDSQCNFALADEPSNYIDAITSSDSERWKLAMDEEIDALNKNKTWTLERLADGHKPIGCKWVYKIKTESDGTIQRFKARLVAKGYSQIKNVDYFDTFSPVNLTILSLRENKIRELPATIGNLTELATIDASNNHLQHLPPEIGNCTQLTTLDVHYNELLDIPDSIGNLTNLSRLGLRYNQLTSIPSTLCQCTNMTEFNVESNCISELPKGLLSSLPNLTIISLSRNQFTAYPAGGPSQFCNTTSLNMDHNQIDKIPFGIFSRANNLVKLNMKDNHLTSLPLDFGTWGGLVELNLGTNHLTKVPDDLQNLQRLEVLILSNNQLRRLPSSIASLTHLRVLDLEENLLEALPTEIGYLRELQKLNVQGNQLTSLPRTIGHLLSLTHLTAGENNLSSIPEEIGTLEKLESVYFNDNPHLQSLPYELVLCNNLQIMSIENCPLSQIPPEIVSGGSSLIIQHDESCLKVETIMNKAKILKFIFKNTNKKKERNGKYFLKYKFSISHLDEAQLTLSLFHSWDVLDALVEIKVPASTPLELLAAVSLVRYYGATPFFVCLTVHFTTYIYIYIYWNPKVTRLIEFGLELVIGWGFHDTFINEGKMIFLFSVFTLSSNFINILYFFVFHPPSLLNYFFVVNLYSMHVSLSTSCFISPQTGSNKGGVFICGIDNIEGGTSNKIYYAVLTTNEKYFYRHF</sequence>
<dbReference type="InterPro" id="IPR001611">
    <property type="entry name" value="Leu-rich_rpt"/>
</dbReference>
<evidence type="ECO:0000256" key="9">
    <source>
        <dbReference type="SAM" id="Phobius"/>
    </source>
</evidence>
<organism evidence="11 12">
    <name type="scientific">Cordylochernes scorpioides</name>
    <dbReference type="NCBI Taxonomy" id="51811"/>
    <lineage>
        <taxon>Eukaryota</taxon>
        <taxon>Metazoa</taxon>
        <taxon>Ecdysozoa</taxon>
        <taxon>Arthropoda</taxon>
        <taxon>Chelicerata</taxon>
        <taxon>Arachnida</taxon>
        <taxon>Pseudoscorpiones</taxon>
        <taxon>Cheliferoidea</taxon>
        <taxon>Chernetidae</taxon>
        <taxon>Cordylochernes</taxon>
    </lineage>
</organism>
<evidence type="ECO:0000256" key="2">
    <source>
        <dbReference type="ARBA" id="ARBA00022737"/>
    </source>
</evidence>
<keyword evidence="9" id="KW-1133">Transmembrane helix</keyword>
<keyword evidence="2" id="KW-0677">Repeat</keyword>
<dbReference type="Gene3D" id="3.80.10.10">
    <property type="entry name" value="Ribonuclease Inhibitor"/>
    <property type="match status" value="4"/>
</dbReference>
<keyword evidence="12" id="KW-1185">Reference proteome</keyword>
<evidence type="ECO:0000313" key="12">
    <source>
        <dbReference type="Proteomes" id="UP001235939"/>
    </source>
</evidence>
<comment type="function">
    <text evidence="5">Acts as a Ras effector and participates in MAPK pathway activation. Probably acts as a regulatory subunit of protein phosphatase that specifically dephosphorylates Raf kinase and stimulate Raf activity at specialized signaling complexes upon Ras activation.</text>
</comment>
<keyword evidence="9" id="KW-0472">Membrane</keyword>
<dbReference type="PROSITE" id="PS51450">
    <property type="entry name" value="LRR"/>
    <property type="match status" value="3"/>
</dbReference>
<dbReference type="InterPro" id="IPR032675">
    <property type="entry name" value="LRR_dom_sf"/>
</dbReference>
<evidence type="ECO:0000256" key="7">
    <source>
        <dbReference type="ARBA" id="ARBA00029998"/>
    </source>
</evidence>
<dbReference type="PANTHER" id="PTHR45752:SF195">
    <property type="entry name" value="LEUCINE-RICH REPEAT (LRR) FAMILY PROTEIN-RELATED"/>
    <property type="match status" value="1"/>
</dbReference>
<protein>
    <recommendedName>
        <fullName evidence="4">Leucine-rich repeat protein soc-2 homolog</fullName>
    </recommendedName>
    <alternativeName>
        <fullName evidence="8">Protein soc-2 homolog</fullName>
    </alternativeName>
    <alternativeName>
        <fullName evidence="6 7">protein Sur-8 homolog</fullName>
    </alternativeName>
</protein>
<gene>
    <name evidence="11" type="ORF">LAZ67_2004689</name>
</gene>
<dbReference type="Proteomes" id="UP001235939">
    <property type="component" value="Chromosome 02"/>
</dbReference>
<dbReference type="SMART" id="SM00365">
    <property type="entry name" value="LRR_SD22"/>
    <property type="match status" value="4"/>
</dbReference>
<keyword evidence="9" id="KW-0812">Transmembrane</keyword>
<feature type="non-terminal residue" evidence="11">
    <location>
        <position position="1"/>
    </location>
</feature>
<dbReference type="Pfam" id="PF23598">
    <property type="entry name" value="LRR_14"/>
    <property type="match status" value="2"/>
</dbReference>
<name>A0ABY6K4R0_9ARAC</name>
<evidence type="ECO:0000313" key="11">
    <source>
        <dbReference type="EMBL" id="UYV63565.1"/>
    </source>
</evidence>
<evidence type="ECO:0000256" key="1">
    <source>
        <dbReference type="ARBA" id="ARBA00022614"/>
    </source>
</evidence>
<evidence type="ECO:0000256" key="3">
    <source>
        <dbReference type="ARBA" id="ARBA00023786"/>
    </source>
</evidence>
<dbReference type="SUPFAM" id="SSF52058">
    <property type="entry name" value="L domain-like"/>
    <property type="match status" value="2"/>
</dbReference>
<feature type="domain" description="Disease resistance R13L4/SHOC-2-like LRR" evidence="10">
    <location>
        <begin position="173"/>
        <end position="343"/>
    </location>
</feature>
<feature type="domain" description="Disease resistance R13L4/SHOC-2-like LRR" evidence="10">
    <location>
        <begin position="402"/>
        <end position="479"/>
    </location>
</feature>
<dbReference type="InterPro" id="IPR003591">
    <property type="entry name" value="Leu-rich_rpt_typical-subtyp"/>
</dbReference>
<proteinExistence type="inferred from homology"/>
<feature type="transmembrane region" description="Helical" evidence="9">
    <location>
        <begin position="670"/>
        <end position="690"/>
    </location>
</feature>
<dbReference type="EMBL" id="CP092864">
    <property type="protein sequence ID" value="UYV63565.1"/>
    <property type="molecule type" value="Genomic_DNA"/>
</dbReference>
<comment type="similarity">
    <text evidence="3">Belongs to the SHOC2 family.</text>
</comment>